<dbReference type="EMBL" id="JACTNZ010000005">
    <property type="protein sequence ID" value="KAG5548561.1"/>
    <property type="molecule type" value="Genomic_DNA"/>
</dbReference>
<dbReference type="AlphaFoldDB" id="A0AAV6K822"/>
<gene>
    <name evidence="1" type="ORF">RHGRI_014049</name>
</gene>
<dbReference type="Proteomes" id="UP000823749">
    <property type="component" value="Chromosome 5"/>
</dbReference>
<protein>
    <submittedName>
        <fullName evidence="1">Uncharacterized protein</fullName>
    </submittedName>
</protein>
<organism evidence="1 2">
    <name type="scientific">Rhododendron griersonianum</name>
    <dbReference type="NCBI Taxonomy" id="479676"/>
    <lineage>
        <taxon>Eukaryota</taxon>
        <taxon>Viridiplantae</taxon>
        <taxon>Streptophyta</taxon>
        <taxon>Embryophyta</taxon>
        <taxon>Tracheophyta</taxon>
        <taxon>Spermatophyta</taxon>
        <taxon>Magnoliopsida</taxon>
        <taxon>eudicotyledons</taxon>
        <taxon>Gunneridae</taxon>
        <taxon>Pentapetalae</taxon>
        <taxon>asterids</taxon>
        <taxon>Ericales</taxon>
        <taxon>Ericaceae</taxon>
        <taxon>Ericoideae</taxon>
        <taxon>Rhodoreae</taxon>
        <taxon>Rhododendron</taxon>
    </lineage>
</organism>
<reference evidence="1" key="1">
    <citation type="submission" date="2020-08" db="EMBL/GenBank/DDBJ databases">
        <title>Plant Genome Project.</title>
        <authorList>
            <person name="Zhang R.-G."/>
        </authorList>
    </citation>
    <scope>NUCLEOTIDE SEQUENCE</scope>
    <source>
        <strain evidence="1">WSP0</strain>
        <tissue evidence="1">Leaf</tissue>
    </source>
</reference>
<evidence type="ECO:0000313" key="1">
    <source>
        <dbReference type="EMBL" id="KAG5548561.1"/>
    </source>
</evidence>
<name>A0AAV6K822_9ERIC</name>
<evidence type="ECO:0000313" key="2">
    <source>
        <dbReference type="Proteomes" id="UP000823749"/>
    </source>
</evidence>
<comment type="caution">
    <text evidence="1">The sequence shown here is derived from an EMBL/GenBank/DDBJ whole genome shotgun (WGS) entry which is preliminary data.</text>
</comment>
<keyword evidence="2" id="KW-1185">Reference proteome</keyword>
<proteinExistence type="predicted"/>
<sequence length="105" mass="11993">MAKKLLGNRSQVAGYRQPSCRVMLGVGKKVAGQRLKCCWVTATKLLGIGNQAVRHDDVQYLEKMNQQLMLLFIERKLEDKVVAYFKKHPKCGELLQKEQLLLACF</sequence>
<accession>A0AAV6K822</accession>